<dbReference type="EMBL" id="CAXKWB010002706">
    <property type="protein sequence ID" value="CAL4067458.1"/>
    <property type="molecule type" value="Genomic_DNA"/>
</dbReference>
<keyword evidence="3" id="KW-1185">Reference proteome</keyword>
<evidence type="ECO:0000313" key="2">
    <source>
        <dbReference type="EMBL" id="CAL4067458.1"/>
    </source>
</evidence>
<protein>
    <submittedName>
        <fullName evidence="2">Uncharacterized protein</fullName>
    </submittedName>
</protein>
<reference evidence="2 3" key="1">
    <citation type="submission" date="2024-05" db="EMBL/GenBank/DDBJ databases">
        <authorList>
            <person name="Wallberg A."/>
        </authorList>
    </citation>
    <scope>NUCLEOTIDE SEQUENCE [LARGE SCALE GENOMIC DNA]</scope>
</reference>
<dbReference type="AlphaFoldDB" id="A0AAV2Q056"/>
<evidence type="ECO:0000256" key="1">
    <source>
        <dbReference type="SAM" id="MobiDB-lite"/>
    </source>
</evidence>
<comment type="caution">
    <text evidence="2">The sequence shown here is derived from an EMBL/GenBank/DDBJ whole genome shotgun (WGS) entry which is preliminary data.</text>
</comment>
<feature type="non-terminal residue" evidence="2">
    <location>
        <position position="215"/>
    </location>
</feature>
<proteinExistence type="predicted"/>
<name>A0AAV2Q056_MEGNR</name>
<feature type="region of interest" description="Disordered" evidence="1">
    <location>
        <begin position="76"/>
        <end position="98"/>
    </location>
</feature>
<evidence type="ECO:0000313" key="3">
    <source>
        <dbReference type="Proteomes" id="UP001497623"/>
    </source>
</evidence>
<gene>
    <name evidence="2" type="ORF">MNOR_LOCUS6512</name>
</gene>
<dbReference type="Proteomes" id="UP001497623">
    <property type="component" value="Unassembled WGS sequence"/>
</dbReference>
<organism evidence="2 3">
    <name type="scientific">Meganyctiphanes norvegica</name>
    <name type="common">Northern krill</name>
    <name type="synonym">Thysanopoda norvegica</name>
    <dbReference type="NCBI Taxonomy" id="48144"/>
    <lineage>
        <taxon>Eukaryota</taxon>
        <taxon>Metazoa</taxon>
        <taxon>Ecdysozoa</taxon>
        <taxon>Arthropoda</taxon>
        <taxon>Crustacea</taxon>
        <taxon>Multicrustacea</taxon>
        <taxon>Malacostraca</taxon>
        <taxon>Eumalacostraca</taxon>
        <taxon>Eucarida</taxon>
        <taxon>Euphausiacea</taxon>
        <taxon>Euphausiidae</taxon>
        <taxon>Meganyctiphanes</taxon>
    </lineage>
</organism>
<accession>A0AAV2Q056</accession>
<sequence length="215" mass="24112">MEQAAVPQQILTQLVRLLIMGTHLRCHHAEGLLVVLVLLHLNVRSEASVEVLLDPPVEIAGYMVSEPVSAVTEDIIGDPPPTPSLHQRSDDSLLTGTNERQGRQIPMMDEITSTNNSPLNSEDSAISTNGEQGQHILIKNGPFHGDHSLVKQIYMDESFLMDNERKGRQLFTEDHIHEAPLYDQHYNDNFISQDMQDIDLIIENHINETPLESQA</sequence>